<dbReference type="GO" id="GO:0008745">
    <property type="term" value="F:N-acetylmuramoyl-L-alanine amidase activity"/>
    <property type="evidence" value="ECO:0007669"/>
    <property type="project" value="InterPro"/>
</dbReference>
<dbReference type="PANTHER" id="PTHR30404:SF0">
    <property type="entry name" value="N-ACETYLMURAMOYL-L-ALANINE AMIDASE AMIC"/>
    <property type="match status" value="1"/>
</dbReference>
<dbReference type="GO" id="GO:0030288">
    <property type="term" value="C:outer membrane-bounded periplasmic space"/>
    <property type="evidence" value="ECO:0007669"/>
    <property type="project" value="TreeGrafter"/>
</dbReference>
<gene>
    <name evidence="3" type="ORF">GJ688_09650</name>
</gene>
<dbReference type="InterPro" id="IPR050695">
    <property type="entry name" value="N-acetylmuramoyl_amidase_3"/>
</dbReference>
<protein>
    <submittedName>
        <fullName evidence="3">N-acetylmuramoyl-L-alanine amidase</fullName>
    </submittedName>
</protein>
<comment type="caution">
    <text evidence="3">The sequence shown here is derived from an EMBL/GenBank/DDBJ whole genome shotgun (WGS) entry which is preliminary data.</text>
</comment>
<dbReference type="InterPro" id="IPR012854">
    <property type="entry name" value="Cu_amine_oxidase-like_N"/>
</dbReference>
<dbReference type="InterPro" id="IPR002508">
    <property type="entry name" value="MurNAc-LAA_cat"/>
</dbReference>
<dbReference type="EMBL" id="WNKU01000009">
    <property type="protein sequence ID" value="MTV49241.1"/>
    <property type="molecule type" value="Genomic_DNA"/>
</dbReference>
<evidence type="ECO:0000259" key="2">
    <source>
        <dbReference type="SMART" id="SM00646"/>
    </source>
</evidence>
<dbReference type="GO" id="GO:0009253">
    <property type="term" value="P:peptidoglycan catabolic process"/>
    <property type="evidence" value="ECO:0007669"/>
    <property type="project" value="InterPro"/>
</dbReference>
<keyword evidence="4" id="KW-1185">Reference proteome</keyword>
<reference evidence="3 4" key="1">
    <citation type="submission" date="2019-11" db="EMBL/GenBank/DDBJ databases">
        <title>Whole-genome sequence of a the green, strictly anaerobic photosynthetic bacterium Heliobacillus mobilis DSM 6151.</title>
        <authorList>
            <person name="Kyndt J.A."/>
            <person name="Meyer T.E."/>
        </authorList>
    </citation>
    <scope>NUCLEOTIDE SEQUENCE [LARGE SCALE GENOMIC DNA]</scope>
    <source>
        <strain evidence="3 4">DSM 6151</strain>
    </source>
</reference>
<dbReference type="InterPro" id="IPR036582">
    <property type="entry name" value="Mao_N_sf"/>
</dbReference>
<dbReference type="Proteomes" id="UP000430670">
    <property type="component" value="Unassembled WGS sequence"/>
</dbReference>
<dbReference type="AlphaFoldDB" id="A0A6I3SK01"/>
<dbReference type="SMART" id="SM00646">
    <property type="entry name" value="Ami_3"/>
    <property type="match status" value="1"/>
</dbReference>
<evidence type="ECO:0000256" key="1">
    <source>
        <dbReference type="ARBA" id="ARBA00022801"/>
    </source>
</evidence>
<dbReference type="Pfam" id="PF01520">
    <property type="entry name" value="Amidase_3"/>
    <property type="match status" value="1"/>
</dbReference>
<dbReference type="PANTHER" id="PTHR30404">
    <property type="entry name" value="N-ACETYLMURAMOYL-L-ALANINE AMIDASE"/>
    <property type="match status" value="1"/>
</dbReference>
<feature type="domain" description="MurNAc-LAA" evidence="2">
    <location>
        <begin position="80"/>
        <end position="190"/>
    </location>
</feature>
<dbReference type="SUPFAM" id="SSF53187">
    <property type="entry name" value="Zn-dependent exopeptidases"/>
    <property type="match status" value="1"/>
</dbReference>
<evidence type="ECO:0000313" key="3">
    <source>
        <dbReference type="EMBL" id="MTV49241.1"/>
    </source>
</evidence>
<dbReference type="Gene3D" id="3.40.630.40">
    <property type="entry name" value="Zn-dependent exopeptidases"/>
    <property type="match status" value="1"/>
</dbReference>
<evidence type="ECO:0000313" key="4">
    <source>
        <dbReference type="Proteomes" id="UP000430670"/>
    </source>
</evidence>
<organism evidence="3 4">
    <name type="scientific">Heliobacterium mobile</name>
    <name type="common">Heliobacillus mobilis</name>
    <dbReference type="NCBI Taxonomy" id="28064"/>
    <lineage>
        <taxon>Bacteria</taxon>
        <taxon>Bacillati</taxon>
        <taxon>Bacillota</taxon>
        <taxon>Clostridia</taxon>
        <taxon>Eubacteriales</taxon>
        <taxon>Heliobacteriaceae</taxon>
        <taxon>Heliobacterium</taxon>
    </lineage>
</organism>
<dbReference type="SUPFAM" id="SSF55383">
    <property type="entry name" value="Copper amine oxidase, domain N"/>
    <property type="match status" value="1"/>
</dbReference>
<accession>A0A6I3SK01</accession>
<proteinExistence type="predicted"/>
<sequence length="313" mass="34033">MIVRSRRVMRKIICWDAGHGGRDPGAVGPNGTEEKNITLAVALQAAEFLQPVADSVFTRTEDVDFCGESYSVNLDLQNRVQIANNSGANYFVSVHCNSADDARAKGTESYCWQFGGQGEKLAEALQKKMIATLELVNRGVKEANFYVLRNTVMPASLVELAFISNPSEEELLNDPEWQREAAWSLAAGVADFLGESIPPLPAPGPNPVQPTLIVAGKKIENVELIGDTLWASIREMADALNRSVTWDGNANVVKLDSTLSGLGRADAPLALVEQRALVGRNIEDRVYVPVRPFAEALNLTVTWDPATKTAKID</sequence>
<keyword evidence="1" id="KW-0378">Hydrolase</keyword>
<dbReference type="Pfam" id="PF07833">
    <property type="entry name" value="Cu_amine_oxidN1"/>
    <property type="match status" value="1"/>
</dbReference>
<name>A0A6I3SK01_HELMO</name>
<dbReference type="OrthoDB" id="9772024at2"/>
<dbReference type="CDD" id="cd02696">
    <property type="entry name" value="MurNAc-LAA"/>
    <property type="match status" value="1"/>
</dbReference>